<dbReference type="CDD" id="cd01741">
    <property type="entry name" value="GATase1_1"/>
    <property type="match status" value="1"/>
</dbReference>
<dbReference type="PROSITE" id="PS51273">
    <property type="entry name" value="GATASE_TYPE_1"/>
    <property type="match status" value="1"/>
</dbReference>
<proteinExistence type="predicted"/>
<dbReference type="InterPro" id="IPR044992">
    <property type="entry name" value="ChyE-like"/>
</dbReference>
<dbReference type="EMBL" id="JADKYB010000002">
    <property type="protein sequence ID" value="MBM9503646.1"/>
    <property type="molecule type" value="Genomic_DNA"/>
</dbReference>
<comment type="caution">
    <text evidence="2">The sequence shown here is derived from an EMBL/GenBank/DDBJ whole genome shotgun (WGS) entry which is preliminary data.</text>
</comment>
<protein>
    <submittedName>
        <fullName evidence="2">Type 1 glutamine amidotransferase</fullName>
    </submittedName>
</protein>
<accession>A0ABS2TJY1</accession>
<dbReference type="InterPro" id="IPR017926">
    <property type="entry name" value="GATASE"/>
</dbReference>
<feature type="domain" description="Glutamine amidotransferase" evidence="1">
    <location>
        <begin position="21"/>
        <end position="180"/>
    </location>
</feature>
<sequence length="233" mass="25197">MVVQNTVSGDLGRWAGWLAEGGLGAEVVRAYEPGARVPDELTSYAALVVLGGGFLPDEDERAPWLRPVRALVAQALTDQVPVFGICLGGQMLAQVAGGAVEGRSGEPEFGSTRLALRAEAARDPLFRDLPQRPTAIENHVDRIVRLPAGASWLASSERCPYQAFRVGSRAWGVQFHPEAAADRLTRWDPARLTPHGLDRGALHHRALADEPESARVWRDVALRFAALASGRQD</sequence>
<evidence type="ECO:0000313" key="2">
    <source>
        <dbReference type="EMBL" id="MBM9503646.1"/>
    </source>
</evidence>
<keyword evidence="3" id="KW-1185">Reference proteome</keyword>
<dbReference type="Proteomes" id="UP000749040">
    <property type="component" value="Unassembled WGS sequence"/>
</dbReference>
<dbReference type="Gene3D" id="3.40.50.880">
    <property type="match status" value="1"/>
</dbReference>
<evidence type="ECO:0000259" key="1">
    <source>
        <dbReference type="Pfam" id="PF00117"/>
    </source>
</evidence>
<dbReference type="SUPFAM" id="SSF52317">
    <property type="entry name" value="Class I glutamine amidotransferase-like"/>
    <property type="match status" value="1"/>
</dbReference>
<dbReference type="InterPro" id="IPR029062">
    <property type="entry name" value="Class_I_gatase-like"/>
</dbReference>
<organism evidence="2 3">
    <name type="scientific">Actinacidiphila acididurans</name>
    <dbReference type="NCBI Taxonomy" id="2784346"/>
    <lineage>
        <taxon>Bacteria</taxon>
        <taxon>Bacillati</taxon>
        <taxon>Actinomycetota</taxon>
        <taxon>Actinomycetes</taxon>
        <taxon>Kitasatosporales</taxon>
        <taxon>Streptomycetaceae</taxon>
        <taxon>Actinacidiphila</taxon>
    </lineage>
</organism>
<keyword evidence="2" id="KW-0315">Glutamine amidotransferase</keyword>
<dbReference type="Pfam" id="PF00117">
    <property type="entry name" value="GATase"/>
    <property type="match status" value="1"/>
</dbReference>
<evidence type="ECO:0000313" key="3">
    <source>
        <dbReference type="Proteomes" id="UP000749040"/>
    </source>
</evidence>
<reference evidence="2 3" key="1">
    <citation type="submission" date="2021-01" db="EMBL/GenBank/DDBJ databases">
        <title>Streptomyces acididurans sp. nov., isolated from a peat swamp forest soil.</title>
        <authorList>
            <person name="Chantavorakit T."/>
            <person name="Duangmal K."/>
        </authorList>
    </citation>
    <scope>NUCLEOTIDE SEQUENCE [LARGE SCALE GENOMIC DNA]</scope>
    <source>
        <strain evidence="2 3">KK5PA1</strain>
    </source>
</reference>
<gene>
    <name evidence="2" type="ORF">ITX44_03690</name>
</gene>
<name>A0ABS2TJY1_9ACTN</name>
<dbReference type="PANTHER" id="PTHR42695">
    <property type="entry name" value="GLUTAMINE AMIDOTRANSFERASE YLR126C-RELATED"/>
    <property type="match status" value="1"/>
</dbReference>
<dbReference type="PANTHER" id="PTHR42695:SF5">
    <property type="entry name" value="GLUTAMINE AMIDOTRANSFERASE YLR126C-RELATED"/>
    <property type="match status" value="1"/>
</dbReference>